<keyword evidence="8 11" id="KW-0829">Tyrosine-protein kinase</keyword>
<dbReference type="SMART" id="SM00252">
    <property type="entry name" value="SH2"/>
    <property type="match status" value="1"/>
</dbReference>
<comment type="similarity">
    <text evidence="11">Belongs to the protein kinase superfamily. Tyr protein kinase family.</text>
</comment>
<evidence type="ECO:0000256" key="10">
    <source>
        <dbReference type="PROSITE-ProRule" id="PRU10141"/>
    </source>
</evidence>
<dbReference type="InterPro" id="IPR000980">
    <property type="entry name" value="SH2"/>
</dbReference>
<dbReference type="GO" id="GO:0005524">
    <property type="term" value="F:ATP binding"/>
    <property type="evidence" value="ECO:0007669"/>
    <property type="project" value="UniProtKB-UniRule"/>
</dbReference>
<evidence type="ECO:0000256" key="11">
    <source>
        <dbReference type="RuleBase" id="RU362096"/>
    </source>
</evidence>
<dbReference type="PRINTS" id="PR00401">
    <property type="entry name" value="SH2DOMAIN"/>
</dbReference>
<dbReference type="PANTHER" id="PTHR24418">
    <property type="entry name" value="TYROSINE-PROTEIN KINASE"/>
    <property type="match status" value="1"/>
</dbReference>
<dbReference type="GO" id="GO:0004715">
    <property type="term" value="F:non-membrane spanning protein tyrosine kinase activity"/>
    <property type="evidence" value="ECO:0007669"/>
    <property type="project" value="UniProtKB-EC"/>
</dbReference>
<feature type="binding site" evidence="10">
    <location>
        <position position="155"/>
    </location>
    <ligand>
        <name>ATP</name>
        <dbReference type="ChEBI" id="CHEBI:30616"/>
    </ligand>
</feature>
<keyword evidence="2" id="KW-0963">Cytoplasm</keyword>
<dbReference type="PROSITE" id="PS50011">
    <property type="entry name" value="PROTEIN_KINASE_DOM"/>
    <property type="match status" value="1"/>
</dbReference>
<dbReference type="SUPFAM" id="SSF55550">
    <property type="entry name" value="SH2 domain"/>
    <property type="match status" value="1"/>
</dbReference>
<dbReference type="CDD" id="cd09937">
    <property type="entry name" value="SH2_csk_like"/>
    <property type="match status" value="1"/>
</dbReference>
<dbReference type="InterPro" id="IPR050198">
    <property type="entry name" value="Non-receptor_tyrosine_kinases"/>
</dbReference>
<dbReference type="SUPFAM" id="SSF56112">
    <property type="entry name" value="Protein kinase-like (PK-like)"/>
    <property type="match status" value="1"/>
</dbReference>
<dbReference type="InterPro" id="IPR036860">
    <property type="entry name" value="SH2_dom_sf"/>
</dbReference>
<dbReference type="InterPro" id="IPR017441">
    <property type="entry name" value="Protein_kinase_ATP_BS"/>
</dbReference>
<evidence type="ECO:0000256" key="5">
    <source>
        <dbReference type="ARBA" id="ARBA00022777"/>
    </source>
</evidence>
<evidence type="ECO:0000256" key="6">
    <source>
        <dbReference type="ARBA" id="ARBA00022840"/>
    </source>
</evidence>
<sequence>MKQPVTLYAMPWYHGKISREEVEKLLYPKRNGLFLIRDSNIYVGDYTLCVCFNDKVEHYRIAYGNNKLTIDDEEFFKNLEELVQHYTNDADGLCSKLITPVTKQGGKYGLVSMHDFKCGGWIISAKDLELGVLIGRGDFGDVYQSTYKGQIVAAKQLKDTERGEQPFLLEAAVMTSLRHANVVKLLGVTEGTIILVTEFMEKG</sequence>
<accession>A0A0B6Z1J2</accession>
<feature type="non-terminal residue" evidence="14">
    <location>
        <position position="203"/>
    </location>
</feature>
<proteinExistence type="inferred from homology"/>
<reference evidence="14" key="1">
    <citation type="submission" date="2014-12" db="EMBL/GenBank/DDBJ databases">
        <title>Insight into the proteome of Arion vulgaris.</title>
        <authorList>
            <person name="Aradska J."/>
            <person name="Bulat T."/>
            <person name="Smidak R."/>
            <person name="Sarate P."/>
            <person name="Gangsoo J."/>
            <person name="Sialana F."/>
            <person name="Bilban M."/>
            <person name="Lubec G."/>
        </authorList>
    </citation>
    <scope>NUCLEOTIDE SEQUENCE</scope>
    <source>
        <tissue evidence="14">Skin</tissue>
    </source>
</reference>
<feature type="domain" description="SH2" evidence="12">
    <location>
        <begin position="12"/>
        <end position="101"/>
    </location>
</feature>
<dbReference type="InterPro" id="IPR001245">
    <property type="entry name" value="Ser-Thr/Tyr_kinase_cat_dom"/>
</dbReference>
<evidence type="ECO:0000256" key="3">
    <source>
        <dbReference type="ARBA" id="ARBA00022679"/>
    </source>
</evidence>
<keyword evidence="7 9" id="KW-0727">SH2 domain</keyword>
<keyword evidence="5 11" id="KW-0418">Kinase</keyword>
<evidence type="ECO:0000256" key="9">
    <source>
        <dbReference type="PROSITE-ProRule" id="PRU00191"/>
    </source>
</evidence>
<comment type="subcellular location">
    <subcellularLocation>
        <location evidence="1">Cytoplasm</location>
    </subcellularLocation>
</comment>
<keyword evidence="3 11" id="KW-0808">Transferase</keyword>
<dbReference type="AlphaFoldDB" id="A0A0B6Z1J2"/>
<evidence type="ECO:0000259" key="13">
    <source>
        <dbReference type="PROSITE" id="PS50011"/>
    </source>
</evidence>
<dbReference type="PROSITE" id="PS00107">
    <property type="entry name" value="PROTEIN_KINASE_ATP"/>
    <property type="match status" value="1"/>
</dbReference>
<dbReference type="EMBL" id="HACG01015518">
    <property type="protein sequence ID" value="CEK62383.1"/>
    <property type="molecule type" value="Transcribed_RNA"/>
</dbReference>
<evidence type="ECO:0000256" key="2">
    <source>
        <dbReference type="ARBA" id="ARBA00022490"/>
    </source>
</evidence>
<evidence type="ECO:0000256" key="7">
    <source>
        <dbReference type="ARBA" id="ARBA00022999"/>
    </source>
</evidence>
<dbReference type="Pfam" id="PF00017">
    <property type="entry name" value="SH2"/>
    <property type="match status" value="1"/>
</dbReference>
<dbReference type="Gene3D" id="3.30.200.20">
    <property type="entry name" value="Phosphorylase Kinase, domain 1"/>
    <property type="match status" value="1"/>
</dbReference>
<dbReference type="InterPro" id="IPR000719">
    <property type="entry name" value="Prot_kinase_dom"/>
</dbReference>
<keyword evidence="6 10" id="KW-0067">ATP-binding</keyword>
<dbReference type="InterPro" id="IPR035027">
    <property type="entry name" value="Csk-like_SH2"/>
</dbReference>
<dbReference type="Gene3D" id="3.30.505.10">
    <property type="entry name" value="SH2 domain"/>
    <property type="match status" value="1"/>
</dbReference>
<dbReference type="InterPro" id="IPR011009">
    <property type="entry name" value="Kinase-like_dom_sf"/>
</dbReference>
<organism evidence="14">
    <name type="scientific">Arion vulgaris</name>
    <dbReference type="NCBI Taxonomy" id="1028688"/>
    <lineage>
        <taxon>Eukaryota</taxon>
        <taxon>Metazoa</taxon>
        <taxon>Spiralia</taxon>
        <taxon>Lophotrochozoa</taxon>
        <taxon>Mollusca</taxon>
        <taxon>Gastropoda</taxon>
        <taxon>Heterobranchia</taxon>
        <taxon>Euthyneura</taxon>
        <taxon>Panpulmonata</taxon>
        <taxon>Eupulmonata</taxon>
        <taxon>Stylommatophora</taxon>
        <taxon>Helicina</taxon>
        <taxon>Arionoidea</taxon>
        <taxon>Arionidae</taxon>
        <taxon>Arion</taxon>
    </lineage>
</organism>
<keyword evidence="4 10" id="KW-0547">Nucleotide-binding</keyword>
<dbReference type="FunFam" id="3.30.505.10:FF:000023">
    <property type="entry name" value="Tyrosine-protein kinase"/>
    <property type="match status" value="1"/>
</dbReference>
<dbReference type="Pfam" id="PF07714">
    <property type="entry name" value="PK_Tyr_Ser-Thr"/>
    <property type="match status" value="1"/>
</dbReference>
<dbReference type="PROSITE" id="PS50001">
    <property type="entry name" value="SH2"/>
    <property type="match status" value="1"/>
</dbReference>
<evidence type="ECO:0000256" key="4">
    <source>
        <dbReference type="ARBA" id="ARBA00022741"/>
    </source>
</evidence>
<evidence type="ECO:0000259" key="12">
    <source>
        <dbReference type="PROSITE" id="PS50001"/>
    </source>
</evidence>
<dbReference type="EC" id="2.7.10.2" evidence="11"/>
<evidence type="ECO:0000313" key="14">
    <source>
        <dbReference type="EMBL" id="CEK62383.1"/>
    </source>
</evidence>
<comment type="catalytic activity">
    <reaction evidence="11">
        <text>L-tyrosyl-[protein] + ATP = O-phospho-L-tyrosyl-[protein] + ADP + H(+)</text>
        <dbReference type="Rhea" id="RHEA:10596"/>
        <dbReference type="Rhea" id="RHEA-COMP:10136"/>
        <dbReference type="Rhea" id="RHEA-COMP:20101"/>
        <dbReference type="ChEBI" id="CHEBI:15378"/>
        <dbReference type="ChEBI" id="CHEBI:30616"/>
        <dbReference type="ChEBI" id="CHEBI:46858"/>
        <dbReference type="ChEBI" id="CHEBI:61978"/>
        <dbReference type="ChEBI" id="CHEBI:456216"/>
        <dbReference type="EC" id="2.7.10.2"/>
    </reaction>
</comment>
<feature type="domain" description="Protein kinase" evidence="13">
    <location>
        <begin position="128"/>
        <end position="203"/>
    </location>
</feature>
<gene>
    <name evidence="14" type="primary">ORF45030</name>
</gene>
<evidence type="ECO:0000256" key="1">
    <source>
        <dbReference type="ARBA" id="ARBA00004496"/>
    </source>
</evidence>
<protein>
    <recommendedName>
        <fullName evidence="11">Tyrosine-protein kinase</fullName>
        <ecNumber evidence="11">2.7.10.2</ecNumber>
    </recommendedName>
</protein>
<dbReference type="GO" id="GO:0005737">
    <property type="term" value="C:cytoplasm"/>
    <property type="evidence" value="ECO:0007669"/>
    <property type="project" value="UniProtKB-SubCell"/>
</dbReference>
<name>A0A0B6Z1J2_9EUPU</name>
<evidence type="ECO:0000256" key="8">
    <source>
        <dbReference type="ARBA" id="ARBA00023137"/>
    </source>
</evidence>